<dbReference type="GO" id="GO:0005886">
    <property type="term" value="C:plasma membrane"/>
    <property type="evidence" value="ECO:0007669"/>
    <property type="project" value="UniProtKB-SubCell"/>
</dbReference>
<evidence type="ECO:0000256" key="12">
    <source>
        <dbReference type="SAM" id="MobiDB-lite"/>
    </source>
</evidence>
<dbReference type="GO" id="GO:0004609">
    <property type="term" value="F:phosphatidylserine decarboxylase activity"/>
    <property type="evidence" value="ECO:0007669"/>
    <property type="project" value="UniProtKB-UniRule"/>
</dbReference>
<evidence type="ECO:0000256" key="1">
    <source>
        <dbReference type="ARBA" id="ARBA00022475"/>
    </source>
</evidence>
<dbReference type="AlphaFoldDB" id="A0A518CK86"/>
<dbReference type="NCBIfam" id="NF003678">
    <property type="entry name" value="PRK05305.1-2"/>
    <property type="match status" value="1"/>
</dbReference>
<comment type="catalytic activity">
    <reaction evidence="11">
        <text>a 1,2-diacyl-sn-glycero-3-phospho-L-serine + H(+) = a 1,2-diacyl-sn-glycero-3-phosphoethanolamine + CO2</text>
        <dbReference type="Rhea" id="RHEA:20828"/>
        <dbReference type="ChEBI" id="CHEBI:15378"/>
        <dbReference type="ChEBI" id="CHEBI:16526"/>
        <dbReference type="ChEBI" id="CHEBI:57262"/>
        <dbReference type="ChEBI" id="CHEBI:64612"/>
        <dbReference type="EC" id="4.1.1.65"/>
    </reaction>
</comment>
<organism evidence="14 15">
    <name type="scientific">Polystyrenella longa</name>
    <dbReference type="NCBI Taxonomy" id="2528007"/>
    <lineage>
        <taxon>Bacteria</taxon>
        <taxon>Pseudomonadati</taxon>
        <taxon>Planctomycetota</taxon>
        <taxon>Planctomycetia</taxon>
        <taxon>Planctomycetales</taxon>
        <taxon>Planctomycetaceae</taxon>
        <taxon>Polystyrenella</taxon>
    </lineage>
</organism>
<comment type="subunit">
    <text evidence="11">Heterodimer of a large membrane-associated beta subunit and a small pyruvoyl-containing alpha subunit.</text>
</comment>
<accession>A0A518CK86</accession>
<evidence type="ECO:0000256" key="13">
    <source>
        <dbReference type="SAM" id="Phobius"/>
    </source>
</evidence>
<dbReference type="InterPro" id="IPR003817">
    <property type="entry name" value="PS_Dcarbxylase"/>
</dbReference>
<dbReference type="EMBL" id="CP036281">
    <property type="protein sequence ID" value="QDU79627.1"/>
    <property type="molecule type" value="Genomic_DNA"/>
</dbReference>
<dbReference type="RefSeq" id="WP_197440542.1">
    <property type="nucleotide sequence ID" value="NZ_CP036281.1"/>
</dbReference>
<feature type="site" description="Cleavage (non-hydrolytic); by autocatalysis" evidence="11">
    <location>
        <begin position="305"/>
        <end position="306"/>
    </location>
</feature>
<keyword evidence="13" id="KW-0812">Transmembrane</keyword>
<evidence type="ECO:0000256" key="9">
    <source>
        <dbReference type="ARBA" id="ARBA00023264"/>
    </source>
</evidence>
<sequence length="341" mass="38449">MSDIQPVPESSKSLSTPSYPLLDPEPMDPQLTTIQPGGGVVIKMEMLWGKFRRTWLKLFRGGYVRRMQELRKGSVNPCPHDVLDPRDLKFYQNQEGYYWEKKDDPFTGRDKIPFARVGLAELLVFSLLCFVPPLILLPILIGAPINVWSVLGWMVVAAGLIKGILIVWFFRDPERNVPTDPGLVISPADGKVVLIEEIEHDEHIGGPAVLIGVFLSIFNVHMNRSPIEARVIGLKYRPGKYLNAIRPESARENEQLAVKIQEISAPHRCMVVRQITGAIARRIVCWVKPGDLLNRGERFGMIKLGSRTELVLPREEGMEIVTKLGENIKAGKSILIRYKSE</sequence>
<comment type="similarity">
    <text evidence="11">Belongs to the phosphatidylserine decarboxylase family. PSD-A subfamily.</text>
</comment>
<evidence type="ECO:0000313" key="14">
    <source>
        <dbReference type="EMBL" id="QDU79627.1"/>
    </source>
</evidence>
<feature type="transmembrane region" description="Helical" evidence="13">
    <location>
        <begin position="119"/>
        <end position="141"/>
    </location>
</feature>
<comment type="pathway">
    <text evidence="11">Phospholipid metabolism; phosphatidylethanolamine biosynthesis; phosphatidylethanolamine from CDP-diacylglycerol: step 2/2.</text>
</comment>
<feature type="region of interest" description="Disordered" evidence="12">
    <location>
        <begin position="1"/>
        <end position="28"/>
    </location>
</feature>
<keyword evidence="1 11" id="KW-1003">Cell membrane</keyword>
<evidence type="ECO:0000256" key="3">
    <source>
        <dbReference type="ARBA" id="ARBA00022793"/>
    </source>
</evidence>
<dbReference type="Pfam" id="PF02666">
    <property type="entry name" value="PS_Dcarbxylase"/>
    <property type="match status" value="1"/>
</dbReference>
<comment type="subcellular location">
    <subcellularLocation>
        <location evidence="11">Cell membrane</location>
        <topology evidence="11">Peripheral membrane protein</topology>
    </subcellularLocation>
</comment>
<dbReference type="GO" id="GO:0006646">
    <property type="term" value="P:phosphatidylethanolamine biosynthetic process"/>
    <property type="evidence" value="ECO:0007669"/>
    <property type="project" value="UniProtKB-UniRule"/>
</dbReference>
<dbReference type="UniPathway" id="UPA00558">
    <property type="reaction ID" value="UER00616"/>
</dbReference>
<evidence type="ECO:0000313" key="15">
    <source>
        <dbReference type="Proteomes" id="UP000317178"/>
    </source>
</evidence>
<gene>
    <name evidence="11" type="primary">psd</name>
    <name evidence="14" type="ORF">Pla110_13380</name>
</gene>
<protein>
    <recommendedName>
        <fullName evidence="11">Phosphatidylserine decarboxylase proenzyme</fullName>
        <ecNumber evidence="11">4.1.1.65</ecNumber>
    </recommendedName>
    <component>
        <recommendedName>
            <fullName evidence="11">Phosphatidylserine decarboxylase alpha chain</fullName>
        </recommendedName>
    </component>
    <component>
        <recommendedName>
            <fullName evidence="11">Phosphatidylserine decarboxylase beta chain</fullName>
        </recommendedName>
    </component>
</protein>
<keyword evidence="8 11" id="KW-0456">Lyase</keyword>
<dbReference type="KEGG" id="plon:Pla110_13380"/>
<keyword evidence="13" id="KW-1133">Transmembrane helix</keyword>
<dbReference type="EC" id="4.1.1.65" evidence="11"/>
<evidence type="ECO:0000256" key="4">
    <source>
        <dbReference type="ARBA" id="ARBA00023098"/>
    </source>
</evidence>
<keyword evidence="9 11" id="KW-1208">Phospholipid metabolism</keyword>
<keyword evidence="10 11" id="KW-0670">Pyruvate</keyword>
<feature type="chain" id="PRO_5023367871" description="Phosphatidylserine decarboxylase beta chain" evidence="11">
    <location>
        <begin position="1"/>
        <end position="305"/>
    </location>
</feature>
<comment type="PTM">
    <text evidence="11">Is synthesized initially as an inactive proenzyme. Formation of the active enzyme involves a self-maturation process in which the active site pyruvoyl group is generated from an internal serine residue via an autocatalytic post-translational modification. Two non-identical subunits are generated from the proenzyme in this reaction, and the pyruvate is formed at the N-terminus of the alpha chain, which is derived from the carboxyl end of the proenzyme. The post-translation cleavage follows an unusual pathway, termed non-hydrolytic serinolysis, in which the side chain hydroxyl group of the serine supplies its oxygen atom to form the C-terminus of the beta chain, while the remainder of the serine residue undergoes an oxidative deamination to produce ammonia and the pyruvoyl prosthetic group on the alpha chain.</text>
</comment>
<keyword evidence="3 11" id="KW-0210">Decarboxylase</keyword>
<keyword evidence="15" id="KW-1185">Reference proteome</keyword>
<evidence type="ECO:0000256" key="6">
    <source>
        <dbReference type="ARBA" id="ARBA00023145"/>
    </source>
</evidence>
<keyword evidence="4 11" id="KW-0443">Lipid metabolism</keyword>
<comment type="function">
    <text evidence="11">Catalyzes the formation of phosphatidylethanolamine (PtdEtn) from phosphatidylserine (PtdSer).</text>
</comment>
<feature type="chain" id="PRO_5023367872" description="Phosphatidylserine decarboxylase alpha chain" evidence="11">
    <location>
        <begin position="306"/>
        <end position="341"/>
    </location>
</feature>
<keyword evidence="2 11" id="KW-0444">Lipid biosynthesis</keyword>
<keyword evidence="6 11" id="KW-0865">Zymogen</keyword>
<dbReference type="HAMAP" id="MF_00664">
    <property type="entry name" value="PS_decarb_PSD_A"/>
    <property type="match status" value="1"/>
</dbReference>
<evidence type="ECO:0000256" key="10">
    <source>
        <dbReference type="ARBA" id="ARBA00023317"/>
    </source>
</evidence>
<evidence type="ECO:0000256" key="2">
    <source>
        <dbReference type="ARBA" id="ARBA00022516"/>
    </source>
</evidence>
<evidence type="ECO:0000256" key="5">
    <source>
        <dbReference type="ARBA" id="ARBA00023136"/>
    </source>
</evidence>
<name>A0A518CK86_9PLAN</name>
<feature type="active site" description="Schiff-base intermediate with substrate; via pyruvic acid" evidence="11">
    <location>
        <position position="306"/>
    </location>
</feature>
<dbReference type="InterPro" id="IPR033175">
    <property type="entry name" value="PSD-A"/>
</dbReference>
<dbReference type="Proteomes" id="UP000317178">
    <property type="component" value="Chromosome"/>
</dbReference>
<dbReference type="PANTHER" id="PTHR35809">
    <property type="entry name" value="ARCHAETIDYLSERINE DECARBOXYLASE PROENZYME-RELATED"/>
    <property type="match status" value="1"/>
</dbReference>
<reference evidence="14 15" key="1">
    <citation type="submission" date="2019-02" db="EMBL/GenBank/DDBJ databases">
        <title>Deep-cultivation of Planctomycetes and their phenomic and genomic characterization uncovers novel biology.</title>
        <authorList>
            <person name="Wiegand S."/>
            <person name="Jogler M."/>
            <person name="Boedeker C."/>
            <person name="Pinto D."/>
            <person name="Vollmers J."/>
            <person name="Rivas-Marin E."/>
            <person name="Kohn T."/>
            <person name="Peeters S.H."/>
            <person name="Heuer A."/>
            <person name="Rast P."/>
            <person name="Oberbeckmann S."/>
            <person name="Bunk B."/>
            <person name="Jeske O."/>
            <person name="Meyerdierks A."/>
            <person name="Storesund J.E."/>
            <person name="Kallscheuer N."/>
            <person name="Luecker S."/>
            <person name="Lage O.M."/>
            <person name="Pohl T."/>
            <person name="Merkel B.J."/>
            <person name="Hornburger P."/>
            <person name="Mueller R.-W."/>
            <person name="Bruemmer F."/>
            <person name="Labrenz M."/>
            <person name="Spormann A.M."/>
            <person name="Op den Camp H."/>
            <person name="Overmann J."/>
            <person name="Amann R."/>
            <person name="Jetten M.S.M."/>
            <person name="Mascher T."/>
            <person name="Medema M.H."/>
            <person name="Devos D.P."/>
            <person name="Kaster A.-K."/>
            <person name="Ovreas L."/>
            <person name="Rohde M."/>
            <person name="Galperin M.Y."/>
            <person name="Jogler C."/>
        </authorList>
    </citation>
    <scope>NUCLEOTIDE SEQUENCE [LARGE SCALE GENOMIC DNA]</scope>
    <source>
        <strain evidence="14 15">Pla110</strain>
    </source>
</reference>
<evidence type="ECO:0000256" key="7">
    <source>
        <dbReference type="ARBA" id="ARBA00023209"/>
    </source>
</evidence>
<proteinExistence type="inferred from homology"/>
<keyword evidence="5 11" id="KW-0472">Membrane</keyword>
<feature type="modified residue" description="Pyruvic acid (Ser); by autocatalysis" evidence="11">
    <location>
        <position position="306"/>
    </location>
</feature>
<comment type="cofactor">
    <cofactor evidence="11">
        <name>pyruvate</name>
        <dbReference type="ChEBI" id="CHEBI:15361"/>
    </cofactor>
    <text evidence="11">Binds 1 pyruvoyl group covalently per subunit.</text>
</comment>
<keyword evidence="7 11" id="KW-0594">Phospholipid biosynthesis</keyword>
<feature type="compositionally biased region" description="Polar residues" evidence="12">
    <location>
        <begin position="8"/>
        <end position="18"/>
    </location>
</feature>
<evidence type="ECO:0000256" key="8">
    <source>
        <dbReference type="ARBA" id="ARBA00023239"/>
    </source>
</evidence>
<dbReference type="PANTHER" id="PTHR35809:SF1">
    <property type="entry name" value="ARCHAETIDYLSERINE DECARBOXYLASE PROENZYME-RELATED"/>
    <property type="match status" value="1"/>
</dbReference>
<feature type="transmembrane region" description="Helical" evidence="13">
    <location>
        <begin position="147"/>
        <end position="170"/>
    </location>
</feature>
<evidence type="ECO:0000256" key="11">
    <source>
        <dbReference type="HAMAP-Rule" id="MF_00664"/>
    </source>
</evidence>